<evidence type="ECO:0000313" key="1">
    <source>
        <dbReference type="EMBL" id="CAG8823212.1"/>
    </source>
</evidence>
<gene>
    <name evidence="1" type="ORF">RPERSI_LOCUS25978</name>
</gene>
<organism evidence="1 2">
    <name type="scientific">Racocetra persica</name>
    <dbReference type="NCBI Taxonomy" id="160502"/>
    <lineage>
        <taxon>Eukaryota</taxon>
        <taxon>Fungi</taxon>
        <taxon>Fungi incertae sedis</taxon>
        <taxon>Mucoromycota</taxon>
        <taxon>Glomeromycotina</taxon>
        <taxon>Glomeromycetes</taxon>
        <taxon>Diversisporales</taxon>
        <taxon>Gigasporaceae</taxon>
        <taxon>Racocetra</taxon>
    </lineage>
</organism>
<keyword evidence="2" id="KW-1185">Reference proteome</keyword>
<protein>
    <submittedName>
        <fullName evidence="1">4430_t:CDS:1</fullName>
    </submittedName>
</protein>
<dbReference type="Proteomes" id="UP000789920">
    <property type="component" value="Unassembled WGS sequence"/>
</dbReference>
<accession>A0ACA9S3B4</accession>
<evidence type="ECO:0000313" key="2">
    <source>
        <dbReference type="Proteomes" id="UP000789920"/>
    </source>
</evidence>
<sequence>SKIEFDPESKMSSYNIISSISECYIEIENRKTELIEDMKAFETLVKIITNNIENNKLYEVYIALKKLLIVEIAACNKVLNAKTQQQTWNKSKIEKLAFWFQ</sequence>
<name>A0ACA9S3B4_9GLOM</name>
<proteinExistence type="predicted"/>
<dbReference type="EMBL" id="CAJVQC010087248">
    <property type="protein sequence ID" value="CAG8823212.1"/>
    <property type="molecule type" value="Genomic_DNA"/>
</dbReference>
<comment type="caution">
    <text evidence="1">The sequence shown here is derived from an EMBL/GenBank/DDBJ whole genome shotgun (WGS) entry which is preliminary data.</text>
</comment>
<feature type="non-terminal residue" evidence="1">
    <location>
        <position position="1"/>
    </location>
</feature>
<reference evidence="1" key="1">
    <citation type="submission" date="2021-06" db="EMBL/GenBank/DDBJ databases">
        <authorList>
            <person name="Kallberg Y."/>
            <person name="Tangrot J."/>
            <person name="Rosling A."/>
        </authorList>
    </citation>
    <scope>NUCLEOTIDE SEQUENCE</scope>
    <source>
        <strain evidence="1">MA461A</strain>
    </source>
</reference>